<feature type="coiled-coil region" evidence="1">
    <location>
        <begin position="26"/>
        <end position="99"/>
    </location>
</feature>
<protein>
    <submittedName>
        <fullName evidence="3">Oidioi.mRNA.OKI2018_I69.chr1.g1489.t1.cds</fullName>
    </submittedName>
</protein>
<accession>A0ABN7SXA8</accession>
<keyword evidence="4" id="KW-1185">Reference proteome</keyword>
<dbReference type="EMBL" id="OU015566">
    <property type="protein sequence ID" value="CAG5104730.1"/>
    <property type="molecule type" value="Genomic_DNA"/>
</dbReference>
<name>A0ABN7SXA8_OIKDI</name>
<organism evidence="3 4">
    <name type="scientific">Oikopleura dioica</name>
    <name type="common">Tunicate</name>
    <dbReference type="NCBI Taxonomy" id="34765"/>
    <lineage>
        <taxon>Eukaryota</taxon>
        <taxon>Metazoa</taxon>
        <taxon>Chordata</taxon>
        <taxon>Tunicata</taxon>
        <taxon>Appendicularia</taxon>
        <taxon>Copelata</taxon>
        <taxon>Oikopleuridae</taxon>
        <taxon>Oikopleura</taxon>
    </lineage>
</organism>
<evidence type="ECO:0000313" key="4">
    <source>
        <dbReference type="Proteomes" id="UP001158576"/>
    </source>
</evidence>
<keyword evidence="1" id="KW-0175">Coiled coil</keyword>
<evidence type="ECO:0000313" key="3">
    <source>
        <dbReference type="EMBL" id="CAG5104730.1"/>
    </source>
</evidence>
<dbReference type="Proteomes" id="UP001158576">
    <property type="component" value="Chromosome 1"/>
</dbReference>
<proteinExistence type="predicted"/>
<sequence>MSNESHYAESESVLTEESEAPNSILIDQLRSKIEQESRKVNEKVQILQIKLSDAEIENANYKKRIAKLENTVHTQGHKIDQLETSLEEKILENEKQRLNCGAEDRDFSVGKSKLHFSNEMIKLPGGDLKWCKRLSITHEVVIFSGAWFSTAVCLTAMNQSTFCFCCIESSAANSSTSSAVNLQNLTTRVRRYSFQTQQAPSADSIDSPTGRARLLGRIRKHRVSYPHPSYPLTQTRELIQLSNLEIIDESNQDNDSRALSLTPKSSTENLPKKQNTCEF</sequence>
<feature type="compositionally biased region" description="Polar residues" evidence="2">
    <location>
        <begin position="257"/>
        <end position="279"/>
    </location>
</feature>
<gene>
    <name evidence="3" type="ORF">OKIOD_LOCUS10254</name>
</gene>
<evidence type="ECO:0000256" key="2">
    <source>
        <dbReference type="SAM" id="MobiDB-lite"/>
    </source>
</evidence>
<reference evidence="3 4" key="1">
    <citation type="submission" date="2021-04" db="EMBL/GenBank/DDBJ databases">
        <authorList>
            <person name="Bliznina A."/>
        </authorList>
    </citation>
    <scope>NUCLEOTIDE SEQUENCE [LARGE SCALE GENOMIC DNA]</scope>
</reference>
<evidence type="ECO:0000256" key="1">
    <source>
        <dbReference type="SAM" id="Coils"/>
    </source>
</evidence>
<feature type="region of interest" description="Disordered" evidence="2">
    <location>
        <begin position="252"/>
        <end position="279"/>
    </location>
</feature>